<proteinExistence type="predicted"/>
<dbReference type="GO" id="GO:0006354">
    <property type="term" value="P:DNA-templated transcription elongation"/>
    <property type="evidence" value="ECO:0007669"/>
    <property type="project" value="InterPro"/>
</dbReference>
<feature type="compositionally biased region" description="Polar residues" evidence="1">
    <location>
        <begin position="1"/>
        <end position="15"/>
    </location>
</feature>
<accession>A0AA90UHK0</accession>
<comment type="caution">
    <text evidence="2">The sequence shown here is derived from an EMBL/GenBank/DDBJ whole genome shotgun (WGS) entry which is preliminary data.</text>
</comment>
<evidence type="ECO:0000313" key="2">
    <source>
        <dbReference type="EMBL" id="MQN14003.1"/>
    </source>
</evidence>
<dbReference type="RefSeq" id="WP_153129403.1">
    <property type="nucleotide sequence ID" value="NZ_VZCW01000369.1"/>
</dbReference>
<dbReference type="InterPro" id="IPR036735">
    <property type="entry name" value="NGN_dom_sf"/>
</dbReference>
<evidence type="ECO:0000256" key="1">
    <source>
        <dbReference type="SAM" id="MobiDB-lite"/>
    </source>
</evidence>
<dbReference type="EMBL" id="VZCW01000369">
    <property type="protein sequence ID" value="MQN14003.1"/>
    <property type="molecule type" value="Genomic_DNA"/>
</dbReference>
<dbReference type="Gene3D" id="3.30.70.940">
    <property type="entry name" value="NusG, N-terminal domain"/>
    <property type="match status" value="1"/>
</dbReference>
<protein>
    <recommendedName>
        <fullName evidence="4">NusG-like N-terminal domain-containing protein</fullName>
    </recommendedName>
</protein>
<feature type="compositionally biased region" description="Basic and acidic residues" evidence="1">
    <location>
        <begin position="22"/>
        <end position="42"/>
    </location>
</feature>
<feature type="region of interest" description="Disordered" evidence="1">
    <location>
        <begin position="1"/>
        <end position="42"/>
    </location>
</feature>
<reference evidence="3" key="1">
    <citation type="submission" date="2019-09" db="EMBL/GenBank/DDBJ databases">
        <title>Distinct polysaccharide growth profiles of human intestinal Prevotella copri isolates.</title>
        <authorList>
            <person name="Fehlner-Peach H."/>
            <person name="Magnabosco C."/>
            <person name="Raghavan V."/>
            <person name="Scher J.U."/>
            <person name="Tett A."/>
            <person name="Cox L.M."/>
            <person name="Gottsegen C."/>
            <person name="Watters A."/>
            <person name="Wiltshire- Gordon J.D."/>
            <person name="Segata N."/>
            <person name="Bonneau R."/>
            <person name="Littman D.R."/>
        </authorList>
    </citation>
    <scope>NUCLEOTIDE SEQUENCE [LARGE SCALE GENOMIC DNA]</scope>
    <source>
        <strain evidence="3">iAQ1179</strain>
    </source>
</reference>
<sequence length="223" mass="25361">MMKETNIQSQVTSTIAGDDGEAMGKSEENAKEMAPKKPNEGLDKPDDAGWYVAVVRVNCETRIADSIRINLNHNHVWFDYWIPKVKVAYIDKRSNKRRMKEKLFLSTFIFCNVSPSQLDKIRFRSDVYKMLTMPGQRNIYQIPDQVIANYRYFVENDEEPVTAAPIPLKKGIKVRVVSGSMKGVEAYVQSYNGKKAVIGSEIKYISGATLTISRNLLEVVEED</sequence>
<name>A0AA90UHK0_9BACT</name>
<dbReference type="Proteomes" id="UP000442105">
    <property type="component" value="Unassembled WGS sequence"/>
</dbReference>
<evidence type="ECO:0008006" key="4">
    <source>
        <dbReference type="Google" id="ProtNLM"/>
    </source>
</evidence>
<evidence type="ECO:0000313" key="3">
    <source>
        <dbReference type="Proteomes" id="UP000442105"/>
    </source>
</evidence>
<gene>
    <name evidence="2" type="ORF">F7D95_14650</name>
</gene>
<dbReference type="AlphaFoldDB" id="A0AA90UHK0"/>
<dbReference type="SUPFAM" id="SSF82679">
    <property type="entry name" value="N-utilization substance G protein NusG, N-terminal domain"/>
    <property type="match status" value="1"/>
</dbReference>
<organism evidence="2 3">
    <name type="scientific">Segatella copri</name>
    <dbReference type="NCBI Taxonomy" id="165179"/>
    <lineage>
        <taxon>Bacteria</taxon>
        <taxon>Pseudomonadati</taxon>
        <taxon>Bacteroidota</taxon>
        <taxon>Bacteroidia</taxon>
        <taxon>Bacteroidales</taxon>
        <taxon>Prevotellaceae</taxon>
        <taxon>Segatella</taxon>
    </lineage>
</organism>